<keyword evidence="1" id="KW-1133">Transmembrane helix</keyword>
<sequence length="191" mass="19535">MTWLPLILLTLLLTLAVWQDVRARRIPNLLILAGLLSAFALQLLLPAGSGLFTQPFGAIGLLWSLAGFALGLALLLPMYALRTLGAGDVKLLAMIGAFTGPRAVFGIALCTLLAGGVLALLVSLYHRKAGAMLNNSLQLVLSSVLGAIAGQSAAIAEPAAASGKLPYAIAIAAGAAPYLIYAAVTGASLFE</sequence>
<name>A0A6A7N4G2_9BURK</name>
<reference evidence="3 4" key="1">
    <citation type="submission" date="2019-10" db="EMBL/GenBank/DDBJ databases">
        <title>Two novel species isolated from a subtropical stream in China.</title>
        <authorList>
            <person name="Lu H."/>
        </authorList>
    </citation>
    <scope>NUCLEOTIDE SEQUENCE [LARGE SCALE GENOMIC DNA]</scope>
    <source>
        <strain evidence="3 4">FT29W</strain>
    </source>
</reference>
<dbReference type="Proteomes" id="UP000440498">
    <property type="component" value="Unassembled WGS sequence"/>
</dbReference>
<gene>
    <name evidence="3" type="ORF">GEV02_17270</name>
</gene>
<dbReference type="GO" id="GO:0004190">
    <property type="term" value="F:aspartic-type endopeptidase activity"/>
    <property type="evidence" value="ECO:0007669"/>
    <property type="project" value="InterPro"/>
</dbReference>
<dbReference type="GO" id="GO:0016020">
    <property type="term" value="C:membrane"/>
    <property type="evidence" value="ECO:0007669"/>
    <property type="project" value="InterPro"/>
</dbReference>
<feature type="transmembrane region" description="Helical" evidence="1">
    <location>
        <begin position="167"/>
        <end position="190"/>
    </location>
</feature>
<keyword evidence="1" id="KW-0812">Transmembrane</keyword>
<accession>A0A6A7N4G2</accession>
<evidence type="ECO:0000259" key="2">
    <source>
        <dbReference type="Pfam" id="PF01478"/>
    </source>
</evidence>
<feature type="transmembrane region" description="Helical" evidence="1">
    <location>
        <begin position="29"/>
        <end position="47"/>
    </location>
</feature>
<dbReference type="EMBL" id="WHUG01000006">
    <property type="protein sequence ID" value="MQA39905.1"/>
    <property type="molecule type" value="Genomic_DNA"/>
</dbReference>
<comment type="caution">
    <text evidence="3">The sequence shown here is derived from an EMBL/GenBank/DDBJ whole genome shotgun (WGS) entry which is preliminary data.</text>
</comment>
<feature type="transmembrane region" description="Helical" evidence="1">
    <location>
        <begin position="101"/>
        <end position="125"/>
    </location>
</feature>
<keyword evidence="1" id="KW-0472">Membrane</keyword>
<evidence type="ECO:0000313" key="4">
    <source>
        <dbReference type="Proteomes" id="UP000440498"/>
    </source>
</evidence>
<dbReference type="InterPro" id="IPR000045">
    <property type="entry name" value="Prepilin_IV_endopep_pep"/>
</dbReference>
<feature type="transmembrane region" description="Helical" evidence="1">
    <location>
        <begin position="137"/>
        <end position="155"/>
    </location>
</feature>
<organism evidence="3 4">
    <name type="scientific">Rugamonas aquatica</name>
    <dbReference type="NCBI Taxonomy" id="2743357"/>
    <lineage>
        <taxon>Bacteria</taxon>
        <taxon>Pseudomonadati</taxon>
        <taxon>Pseudomonadota</taxon>
        <taxon>Betaproteobacteria</taxon>
        <taxon>Burkholderiales</taxon>
        <taxon>Oxalobacteraceae</taxon>
        <taxon>Telluria group</taxon>
        <taxon>Rugamonas</taxon>
    </lineage>
</organism>
<evidence type="ECO:0000256" key="1">
    <source>
        <dbReference type="SAM" id="Phobius"/>
    </source>
</evidence>
<feature type="domain" description="Prepilin type IV endopeptidase peptidase" evidence="2">
    <location>
        <begin position="7"/>
        <end position="120"/>
    </location>
</feature>
<keyword evidence="4" id="KW-1185">Reference proteome</keyword>
<dbReference type="AlphaFoldDB" id="A0A6A7N4G2"/>
<dbReference type="Pfam" id="PF01478">
    <property type="entry name" value="Peptidase_A24"/>
    <property type="match status" value="1"/>
</dbReference>
<evidence type="ECO:0000313" key="3">
    <source>
        <dbReference type="EMBL" id="MQA39905.1"/>
    </source>
</evidence>
<protein>
    <recommendedName>
        <fullName evidence="2">Prepilin type IV endopeptidase peptidase domain-containing protein</fullName>
    </recommendedName>
</protein>
<proteinExistence type="predicted"/>
<dbReference type="Gene3D" id="1.20.120.1220">
    <property type="match status" value="1"/>
</dbReference>
<dbReference type="RefSeq" id="WP_152839152.1">
    <property type="nucleotide sequence ID" value="NZ_WHUG01000006.1"/>
</dbReference>
<feature type="transmembrane region" description="Helical" evidence="1">
    <location>
        <begin position="59"/>
        <end position="81"/>
    </location>
</feature>